<comment type="caution">
    <text evidence="5">The sequence shown here is derived from an EMBL/GenBank/DDBJ whole genome shotgun (WGS) entry which is preliminary data.</text>
</comment>
<dbReference type="OrthoDB" id="21449at2759"/>
<keyword evidence="1 2" id="KW-0103">Bromodomain</keyword>
<name>A0A2G2UZE9_CAPBA</name>
<dbReference type="InterPro" id="IPR001487">
    <property type="entry name" value="Bromodomain"/>
</dbReference>
<dbReference type="SMART" id="SM00297">
    <property type="entry name" value="BROMO"/>
    <property type="match status" value="1"/>
</dbReference>
<protein>
    <recommendedName>
        <fullName evidence="4">Bromo domain-containing protein</fullName>
    </recommendedName>
</protein>
<proteinExistence type="predicted"/>
<sequence>MENSDCAEEKITREDDNLKNDGEFILPPNEKGEKDEDEQPLIWKVKKLKDNKGKEKLIGSDMWKKGQCNKDQSEGPPSCTRAFIKRKFHQVSNKHEGAVAKDKGSENSSKCNSKSLFSTCYAFNISIWRIKQQFILIHTWDSIRRDTHEIFAEPLDPIEVEDYYEIIKDPMDFGTMRAKLHEGMYQNLQQFEHDAFLIPKNAMHFNASGTVYFRQFLICGVLVMHGITDR</sequence>
<evidence type="ECO:0000259" key="4">
    <source>
        <dbReference type="PROSITE" id="PS50014"/>
    </source>
</evidence>
<organism evidence="5">
    <name type="scientific">Capsicum baccatum</name>
    <name type="common">Peruvian pepper</name>
    <dbReference type="NCBI Taxonomy" id="33114"/>
    <lineage>
        <taxon>Eukaryota</taxon>
        <taxon>Viridiplantae</taxon>
        <taxon>Streptophyta</taxon>
        <taxon>Embryophyta</taxon>
        <taxon>Tracheophyta</taxon>
        <taxon>Spermatophyta</taxon>
        <taxon>Magnoliopsida</taxon>
        <taxon>eudicotyledons</taxon>
        <taxon>Gunneridae</taxon>
        <taxon>Pentapetalae</taxon>
        <taxon>asterids</taxon>
        <taxon>lamiids</taxon>
        <taxon>Solanales</taxon>
        <taxon>Solanaceae</taxon>
        <taxon>Solanoideae</taxon>
        <taxon>Capsiceae</taxon>
        <taxon>Capsicum</taxon>
    </lineage>
</organism>
<accession>A0A2G2UZE9</accession>
<evidence type="ECO:0000256" key="1">
    <source>
        <dbReference type="ARBA" id="ARBA00023117"/>
    </source>
</evidence>
<dbReference type="PROSITE" id="PS50014">
    <property type="entry name" value="BROMODOMAIN_2"/>
    <property type="match status" value="1"/>
</dbReference>
<dbReference type="InterPro" id="IPR051831">
    <property type="entry name" value="Bromodomain_contain_prot"/>
</dbReference>
<dbReference type="STRING" id="33114.A0A2G2UZE9"/>
<evidence type="ECO:0000256" key="3">
    <source>
        <dbReference type="SAM" id="MobiDB-lite"/>
    </source>
</evidence>
<reference evidence="5" key="2">
    <citation type="journal article" date="2017" name="J. Anim. Genet.">
        <title>Multiple reference genome sequences of hot pepper reveal the massive evolution of plant disease resistance genes by retroduplication.</title>
        <authorList>
            <person name="Kim S."/>
            <person name="Park J."/>
            <person name="Yeom S.-I."/>
            <person name="Kim Y.-M."/>
            <person name="Seo E."/>
            <person name="Kim K.-T."/>
            <person name="Kim M.-S."/>
            <person name="Lee J.M."/>
            <person name="Cheong K."/>
            <person name="Shin H.-S."/>
            <person name="Kim S.-B."/>
            <person name="Han K."/>
            <person name="Lee J."/>
            <person name="Park M."/>
            <person name="Lee H.-A."/>
            <person name="Lee H.-Y."/>
            <person name="Lee Y."/>
            <person name="Oh S."/>
            <person name="Lee J.H."/>
            <person name="Choi E."/>
            <person name="Choi E."/>
            <person name="Lee S.E."/>
            <person name="Jeon J."/>
            <person name="Kim H."/>
            <person name="Choi G."/>
            <person name="Song H."/>
            <person name="Lee J."/>
            <person name="Lee S.-C."/>
            <person name="Kwon J.-K."/>
            <person name="Lee H.-Y."/>
            <person name="Koo N."/>
            <person name="Hong Y."/>
            <person name="Kim R.W."/>
            <person name="Kang W.-H."/>
            <person name="Huh J.H."/>
            <person name="Kang B.-C."/>
            <person name="Yang T.-J."/>
            <person name="Lee Y.-H."/>
            <person name="Bennetzen J.L."/>
            <person name="Choi D."/>
        </authorList>
    </citation>
    <scope>NUCLEOTIDE SEQUENCE [LARGE SCALE GENOMIC DNA]</scope>
    <source>
        <strain evidence="5">cv. PBC81</strain>
    </source>
</reference>
<evidence type="ECO:0000256" key="2">
    <source>
        <dbReference type="PROSITE-ProRule" id="PRU00035"/>
    </source>
</evidence>
<dbReference type="PANTHER" id="PTHR22881">
    <property type="entry name" value="BROMODOMAIN CONTAINING PROTEIN"/>
    <property type="match status" value="1"/>
</dbReference>
<reference evidence="5" key="1">
    <citation type="journal article" date="2017" name="Genome Biol.">
        <title>New reference genome sequences of hot pepper reveal the massive evolution of plant disease-resistance genes by retroduplication.</title>
        <authorList>
            <person name="Kim S."/>
            <person name="Park J."/>
            <person name="Yeom S.I."/>
            <person name="Kim Y.M."/>
            <person name="Seo E."/>
            <person name="Kim K.T."/>
            <person name="Kim M.S."/>
            <person name="Lee J.M."/>
            <person name="Cheong K."/>
            <person name="Shin H.S."/>
            <person name="Kim S.B."/>
            <person name="Han K."/>
            <person name="Lee J."/>
            <person name="Park M."/>
            <person name="Lee H.A."/>
            <person name="Lee H.Y."/>
            <person name="Lee Y."/>
            <person name="Oh S."/>
            <person name="Lee J.H."/>
            <person name="Choi E."/>
            <person name="Choi E."/>
            <person name="Lee S.E."/>
            <person name="Jeon J."/>
            <person name="Kim H."/>
            <person name="Choi G."/>
            <person name="Song H."/>
            <person name="Lee J."/>
            <person name="Lee S.C."/>
            <person name="Kwon J.K."/>
            <person name="Lee H.Y."/>
            <person name="Koo N."/>
            <person name="Hong Y."/>
            <person name="Kim R.W."/>
            <person name="Kang W.H."/>
            <person name="Huh J.H."/>
            <person name="Kang B.C."/>
            <person name="Yang T.J."/>
            <person name="Lee Y.H."/>
            <person name="Bennetzen J.L."/>
            <person name="Choi D."/>
        </authorList>
    </citation>
    <scope>NUCLEOTIDE SEQUENCE [LARGE SCALE GENOMIC DNA]</scope>
    <source>
        <strain evidence="5">PBC81</strain>
        <tissue evidence="5">Leaf</tissue>
    </source>
</reference>
<feature type="region of interest" description="Disordered" evidence="3">
    <location>
        <begin position="1"/>
        <end position="38"/>
    </location>
</feature>
<dbReference type="InterPro" id="IPR036427">
    <property type="entry name" value="Bromodomain-like_sf"/>
</dbReference>
<dbReference type="SUPFAM" id="SSF47370">
    <property type="entry name" value="Bromodomain"/>
    <property type="match status" value="1"/>
</dbReference>
<dbReference type="CDD" id="cd04369">
    <property type="entry name" value="Bromodomain"/>
    <property type="match status" value="1"/>
</dbReference>
<dbReference type="Gene3D" id="1.20.920.10">
    <property type="entry name" value="Bromodomain-like"/>
    <property type="match status" value="1"/>
</dbReference>
<evidence type="ECO:0000313" key="5">
    <source>
        <dbReference type="EMBL" id="PHT26126.1"/>
    </source>
</evidence>
<dbReference type="EMBL" id="MLFT02000996">
    <property type="protein sequence ID" value="PHT26126.1"/>
    <property type="molecule type" value="Genomic_DNA"/>
</dbReference>
<feature type="domain" description="Bromo" evidence="4">
    <location>
        <begin position="143"/>
        <end position="213"/>
    </location>
</feature>
<feature type="compositionally biased region" description="Basic and acidic residues" evidence="3">
    <location>
        <begin position="7"/>
        <end position="22"/>
    </location>
</feature>
<dbReference type="Pfam" id="PF00439">
    <property type="entry name" value="Bromodomain"/>
    <property type="match status" value="1"/>
</dbReference>
<gene>
    <name evidence="5" type="ORF">CQW23_34258</name>
</gene>
<dbReference type="PANTHER" id="PTHR22881:SF26">
    <property type="entry name" value="BROMODOMAIN CONTAINING PROTEIN, EXPRESSED"/>
    <property type="match status" value="1"/>
</dbReference>
<dbReference type="PRINTS" id="PR00503">
    <property type="entry name" value="BROMODOMAIN"/>
</dbReference>
<dbReference type="AlphaFoldDB" id="A0A2G2UZE9"/>